<comment type="caution">
    <text evidence="2">The sequence shown here is derived from an EMBL/GenBank/DDBJ whole genome shotgun (WGS) entry which is preliminary data.</text>
</comment>
<dbReference type="EMBL" id="WHUW01000025">
    <property type="protein sequence ID" value="KAF8435428.1"/>
    <property type="molecule type" value="Genomic_DNA"/>
</dbReference>
<sequence>MFSWFGDKPQILASRTVDVVLGLRLPPGTSTLMAPLPIPGATPGPDTLLSCPSPALPVPAYESLVPSILATATHVPSPVLVSLPAPPPLPPPPPPPPPSFLSLLFAGPRNKLEAVYAAACQSLLTKLQTVPWFASASAMINNMVGQYSEVLVMACVAFQQSPFAELAVPVSFLGGGTLTVNDLLMTILGDGSFDLLEPAILLAKQAFHTWVAYYKSYYYKLFMALNNRDILRPESLLPLLEAASTFFFAADALPLPRWLRIFLEMPLVFRWFRALLWAALSSFSVLAHSWLRKLIVLLPQWLREPVEVLLPPQHQFTLFLEAFDDYVSNELPTHLIRLQDMKLVGRDDIREALRPRIARMTEADLTYQTLCYNLLNPNNQVGYNFTLAIQCYLKFAIFSHRWGPQEPSFRAMMEANPEALRMFPQGPGFQKLLKFCREARRFGCAYAWSDTCCINKESSSELQEAIRSMYRWYQNAEICIAYLGESISEDDFMFEPWFTRGWTLQELLAPRRIKFYGKYWNPIRSQRMYWTNDKLDSKLMKAIEQVTMIPLEDLKQFTPSCSRVYEKMMWASKRRTTRVEDRAYCLLGIFDITMSIAYGEGTWAFHRLMEIILQRCGESGILAWSGETSPYSLAIPASPACYTALSFIENYRDLPSATLRALHYGMDEIQEVEKRLGLTDSVSFTLTKDGLDVEMFVVNATMTSAHQRNEGSKLPWDEPRPSLNLADLRYHDIVLHPKWTLRRNRPKKSVQARADERDLQRCSTWAIGILCSRDADGHATLEAGKEYMWFLIGKVRKGRRSVWMRFRTQNIPTLVIERNVRSRLQTIHIPHKL</sequence>
<evidence type="ECO:0000313" key="3">
    <source>
        <dbReference type="Proteomes" id="UP001194468"/>
    </source>
</evidence>
<accession>A0AAD4GBA4</accession>
<dbReference type="AlphaFoldDB" id="A0AAD4GBA4"/>
<reference evidence="2" key="1">
    <citation type="submission" date="2019-10" db="EMBL/GenBank/DDBJ databases">
        <authorList>
            <consortium name="DOE Joint Genome Institute"/>
            <person name="Kuo A."/>
            <person name="Miyauchi S."/>
            <person name="Kiss E."/>
            <person name="Drula E."/>
            <person name="Kohler A."/>
            <person name="Sanchez-Garcia M."/>
            <person name="Andreopoulos B."/>
            <person name="Barry K.W."/>
            <person name="Bonito G."/>
            <person name="Buee M."/>
            <person name="Carver A."/>
            <person name="Chen C."/>
            <person name="Cichocki N."/>
            <person name="Clum A."/>
            <person name="Culley D."/>
            <person name="Crous P.W."/>
            <person name="Fauchery L."/>
            <person name="Girlanda M."/>
            <person name="Hayes R."/>
            <person name="Keri Z."/>
            <person name="LaButti K."/>
            <person name="Lipzen A."/>
            <person name="Lombard V."/>
            <person name="Magnuson J."/>
            <person name="Maillard F."/>
            <person name="Morin E."/>
            <person name="Murat C."/>
            <person name="Nolan M."/>
            <person name="Ohm R."/>
            <person name="Pangilinan J."/>
            <person name="Pereira M."/>
            <person name="Perotto S."/>
            <person name="Peter M."/>
            <person name="Riley R."/>
            <person name="Sitrit Y."/>
            <person name="Stielow B."/>
            <person name="Szollosi G."/>
            <person name="Zifcakova L."/>
            <person name="Stursova M."/>
            <person name="Spatafora J.W."/>
            <person name="Tedersoo L."/>
            <person name="Vaario L.-M."/>
            <person name="Yamada A."/>
            <person name="Yan M."/>
            <person name="Wang P."/>
            <person name="Xu J."/>
            <person name="Bruns T."/>
            <person name="Baldrian P."/>
            <person name="Vilgalys R."/>
            <person name="Henrissat B."/>
            <person name="Grigoriev I.V."/>
            <person name="Hibbett D."/>
            <person name="Nagy L.G."/>
            <person name="Martin F.M."/>
        </authorList>
    </citation>
    <scope>NUCLEOTIDE SEQUENCE</scope>
    <source>
        <strain evidence="2">BED1</strain>
    </source>
</reference>
<name>A0AAD4GBA4_BOLED</name>
<organism evidence="2 3">
    <name type="scientific">Boletus edulis BED1</name>
    <dbReference type="NCBI Taxonomy" id="1328754"/>
    <lineage>
        <taxon>Eukaryota</taxon>
        <taxon>Fungi</taxon>
        <taxon>Dikarya</taxon>
        <taxon>Basidiomycota</taxon>
        <taxon>Agaricomycotina</taxon>
        <taxon>Agaricomycetes</taxon>
        <taxon>Agaricomycetidae</taxon>
        <taxon>Boletales</taxon>
        <taxon>Boletineae</taxon>
        <taxon>Boletaceae</taxon>
        <taxon>Boletoideae</taxon>
        <taxon>Boletus</taxon>
    </lineage>
</organism>
<dbReference type="InterPro" id="IPR010730">
    <property type="entry name" value="HET"/>
</dbReference>
<proteinExistence type="predicted"/>
<dbReference type="Proteomes" id="UP001194468">
    <property type="component" value="Unassembled WGS sequence"/>
</dbReference>
<reference evidence="2" key="2">
    <citation type="journal article" date="2020" name="Nat. Commun.">
        <title>Large-scale genome sequencing of mycorrhizal fungi provides insights into the early evolution of symbiotic traits.</title>
        <authorList>
            <person name="Miyauchi S."/>
            <person name="Kiss E."/>
            <person name="Kuo A."/>
            <person name="Drula E."/>
            <person name="Kohler A."/>
            <person name="Sanchez-Garcia M."/>
            <person name="Morin E."/>
            <person name="Andreopoulos B."/>
            <person name="Barry K.W."/>
            <person name="Bonito G."/>
            <person name="Buee M."/>
            <person name="Carver A."/>
            <person name="Chen C."/>
            <person name="Cichocki N."/>
            <person name="Clum A."/>
            <person name="Culley D."/>
            <person name="Crous P.W."/>
            <person name="Fauchery L."/>
            <person name="Girlanda M."/>
            <person name="Hayes R.D."/>
            <person name="Keri Z."/>
            <person name="LaButti K."/>
            <person name="Lipzen A."/>
            <person name="Lombard V."/>
            <person name="Magnuson J."/>
            <person name="Maillard F."/>
            <person name="Murat C."/>
            <person name="Nolan M."/>
            <person name="Ohm R.A."/>
            <person name="Pangilinan J."/>
            <person name="Pereira M.F."/>
            <person name="Perotto S."/>
            <person name="Peter M."/>
            <person name="Pfister S."/>
            <person name="Riley R."/>
            <person name="Sitrit Y."/>
            <person name="Stielow J.B."/>
            <person name="Szollosi G."/>
            <person name="Zifcakova L."/>
            <person name="Stursova M."/>
            <person name="Spatafora J.W."/>
            <person name="Tedersoo L."/>
            <person name="Vaario L.M."/>
            <person name="Yamada A."/>
            <person name="Yan M."/>
            <person name="Wang P."/>
            <person name="Xu J."/>
            <person name="Bruns T."/>
            <person name="Baldrian P."/>
            <person name="Vilgalys R."/>
            <person name="Dunand C."/>
            <person name="Henrissat B."/>
            <person name="Grigoriev I.V."/>
            <person name="Hibbett D."/>
            <person name="Nagy L.G."/>
            <person name="Martin F.M."/>
        </authorList>
    </citation>
    <scope>NUCLEOTIDE SEQUENCE</scope>
    <source>
        <strain evidence="2">BED1</strain>
    </source>
</reference>
<keyword evidence="3" id="KW-1185">Reference proteome</keyword>
<protein>
    <submittedName>
        <fullName evidence="2">Heterokaryon incompatibility protein-domain-containing protein</fullName>
    </submittedName>
</protein>
<dbReference type="PANTHER" id="PTHR10622">
    <property type="entry name" value="HET DOMAIN-CONTAINING PROTEIN"/>
    <property type="match status" value="1"/>
</dbReference>
<gene>
    <name evidence="2" type="ORF">L210DRAFT_3551079</name>
</gene>
<evidence type="ECO:0000259" key="1">
    <source>
        <dbReference type="Pfam" id="PF06985"/>
    </source>
</evidence>
<dbReference type="PANTHER" id="PTHR10622:SF10">
    <property type="entry name" value="HET DOMAIN-CONTAINING PROTEIN"/>
    <property type="match status" value="1"/>
</dbReference>
<feature type="domain" description="Heterokaryon incompatibility" evidence="1">
    <location>
        <begin position="396"/>
        <end position="490"/>
    </location>
</feature>
<evidence type="ECO:0000313" key="2">
    <source>
        <dbReference type="EMBL" id="KAF8435428.1"/>
    </source>
</evidence>
<dbReference type="Pfam" id="PF06985">
    <property type="entry name" value="HET"/>
    <property type="match status" value="1"/>
</dbReference>